<gene>
    <name evidence="9" type="ORF">LCGC14_0041340</name>
</gene>
<evidence type="ECO:0000313" key="9">
    <source>
        <dbReference type="EMBL" id="KKO09015.1"/>
    </source>
</evidence>
<dbReference type="Pfam" id="PF03547">
    <property type="entry name" value="Mem_trans"/>
    <property type="match status" value="1"/>
</dbReference>
<keyword evidence="5 8" id="KW-0812">Transmembrane</keyword>
<dbReference type="InterPro" id="IPR038770">
    <property type="entry name" value="Na+/solute_symporter_sf"/>
</dbReference>
<accession>A0A0F9VY36</accession>
<comment type="subcellular location">
    <subcellularLocation>
        <location evidence="1">Cell membrane</location>
        <topology evidence="1">Multi-pass membrane protein</topology>
    </subcellularLocation>
</comment>
<comment type="similarity">
    <text evidence="2">Belongs to the auxin efflux carrier (TC 2.A.69) family.</text>
</comment>
<evidence type="ECO:0000256" key="4">
    <source>
        <dbReference type="ARBA" id="ARBA00022475"/>
    </source>
</evidence>
<keyword evidence="6 8" id="KW-1133">Transmembrane helix</keyword>
<evidence type="ECO:0000256" key="1">
    <source>
        <dbReference type="ARBA" id="ARBA00004651"/>
    </source>
</evidence>
<evidence type="ECO:0000256" key="5">
    <source>
        <dbReference type="ARBA" id="ARBA00022692"/>
    </source>
</evidence>
<feature type="transmembrane region" description="Helical" evidence="8">
    <location>
        <begin position="113"/>
        <end position="133"/>
    </location>
</feature>
<feature type="transmembrane region" description="Helical" evidence="8">
    <location>
        <begin position="271"/>
        <end position="294"/>
    </location>
</feature>
<evidence type="ECO:0000256" key="3">
    <source>
        <dbReference type="ARBA" id="ARBA00022448"/>
    </source>
</evidence>
<keyword evidence="3" id="KW-0813">Transport</keyword>
<dbReference type="GO" id="GO:0005886">
    <property type="term" value="C:plasma membrane"/>
    <property type="evidence" value="ECO:0007669"/>
    <property type="project" value="UniProtKB-SubCell"/>
</dbReference>
<comment type="caution">
    <text evidence="9">The sequence shown here is derived from an EMBL/GenBank/DDBJ whole genome shotgun (WGS) entry which is preliminary data.</text>
</comment>
<dbReference type="GO" id="GO:0055085">
    <property type="term" value="P:transmembrane transport"/>
    <property type="evidence" value="ECO:0007669"/>
    <property type="project" value="InterPro"/>
</dbReference>
<evidence type="ECO:0000256" key="7">
    <source>
        <dbReference type="ARBA" id="ARBA00023136"/>
    </source>
</evidence>
<keyword evidence="7 8" id="KW-0472">Membrane</keyword>
<dbReference type="EMBL" id="LAZR01000008">
    <property type="protein sequence ID" value="KKO09015.1"/>
    <property type="molecule type" value="Genomic_DNA"/>
</dbReference>
<protein>
    <recommendedName>
        <fullName evidence="10">Auxin efflux carrier</fullName>
    </recommendedName>
</protein>
<sequence length="328" mass="35472">MIDGKVWPHRALSANKVNAGDNADMENFALVLVYLLIGTLLRRVRGFPAETGPVLNQYVLYVALPALVLQKMPLLEFSGQLWIPATLPWLLLALTAGAVLIAGRLWQWDRNIIGALLVVLPLGNTSFLGYPMVEAFYGDAGLPFAIIYDQAGSFLALVTYAAILAAWFSPTTDTRPSGPQILSRILLFPAFVAMLLGLVLKGWSYPAFMTLLLDSLASTLVPVVMIAVGFQLRLKLDTGQTAPLMMALGFKLLLMPAAAVGMLWLLQPQPLLMQVVVFQAAMPPMISAGALAIGAALAPRFVAALVGLGLLGSFITLPLWFWLLQTWT</sequence>
<proteinExistence type="inferred from homology"/>
<feature type="transmembrane region" description="Helical" evidence="8">
    <location>
        <begin position="301"/>
        <end position="323"/>
    </location>
</feature>
<feature type="transmembrane region" description="Helical" evidence="8">
    <location>
        <begin position="81"/>
        <end position="101"/>
    </location>
</feature>
<evidence type="ECO:0008006" key="10">
    <source>
        <dbReference type="Google" id="ProtNLM"/>
    </source>
</evidence>
<dbReference type="AlphaFoldDB" id="A0A0F9VY36"/>
<reference evidence="9" key="1">
    <citation type="journal article" date="2015" name="Nature">
        <title>Complex archaea that bridge the gap between prokaryotes and eukaryotes.</title>
        <authorList>
            <person name="Spang A."/>
            <person name="Saw J.H."/>
            <person name="Jorgensen S.L."/>
            <person name="Zaremba-Niedzwiedzka K."/>
            <person name="Martijn J."/>
            <person name="Lind A.E."/>
            <person name="van Eijk R."/>
            <person name="Schleper C."/>
            <person name="Guy L."/>
            <person name="Ettema T.J."/>
        </authorList>
    </citation>
    <scope>NUCLEOTIDE SEQUENCE</scope>
</reference>
<organism evidence="9">
    <name type="scientific">marine sediment metagenome</name>
    <dbReference type="NCBI Taxonomy" id="412755"/>
    <lineage>
        <taxon>unclassified sequences</taxon>
        <taxon>metagenomes</taxon>
        <taxon>ecological metagenomes</taxon>
    </lineage>
</organism>
<dbReference type="Gene3D" id="1.20.1530.20">
    <property type="match status" value="1"/>
</dbReference>
<feature type="transmembrane region" description="Helical" evidence="8">
    <location>
        <begin position="181"/>
        <end position="200"/>
    </location>
</feature>
<evidence type="ECO:0000256" key="8">
    <source>
        <dbReference type="SAM" id="Phobius"/>
    </source>
</evidence>
<evidence type="ECO:0000256" key="2">
    <source>
        <dbReference type="ARBA" id="ARBA00010145"/>
    </source>
</evidence>
<dbReference type="PANTHER" id="PTHR36838">
    <property type="entry name" value="AUXIN EFFLUX CARRIER FAMILY PROTEIN"/>
    <property type="match status" value="1"/>
</dbReference>
<name>A0A0F9VY36_9ZZZZ</name>
<feature type="transmembrane region" description="Helical" evidence="8">
    <location>
        <begin position="206"/>
        <end position="230"/>
    </location>
</feature>
<dbReference type="InterPro" id="IPR004776">
    <property type="entry name" value="Mem_transp_PIN-like"/>
</dbReference>
<feature type="transmembrane region" description="Helical" evidence="8">
    <location>
        <begin position="145"/>
        <end position="169"/>
    </location>
</feature>
<keyword evidence="4" id="KW-1003">Cell membrane</keyword>
<feature type="transmembrane region" description="Helical" evidence="8">
    <location>
        <begin position="242"/>
        <end position="265"/>
    </location>
</feature>
<evidence type="ECO:0000256" key="6">
    <source>
        <dbReference type="ARBA" id="ARBA00022989"/>
    </source>
</evidence>
<dbReference type="PANTHER" id="PTHR36838:SF1">
    <property type="entry name" value="SLR1864 PROTEIN"/>
    <property type="match status" value="1"/>
</dbReference>